<reference evidence="2" key="1">
    <citation type="submission" date="2023-06" db="EMBL/GenBank/DDBJ databases">
        <title>Genome-scale phylogeny and comparative genomics of the fungal order Sordariales.</title>
        <authorList>
            <consortium name="Lawrence Berkeley National Laboratory"/>
            <person name="Hensen N."/>
            <person name="Bonometti L."/>
            <person name="Westerberg I."/>
            <person name="Brannstrom I.O."/>
            <person name="Guillou S."/>
            <person name="Cros-Aarteil S."/>
            <person name="Calhoun S."/>
            <person name="Haridas S."/>
            <person name="Kuo A."/>
            <person name="Mondo S."/>
            <person name="Pangilinan J."/>
            <person name="Riley R."/>
            <person name="LaButti K."/>
            <person name="Andreopoulos B."/>
            <person name="Lipzen A."/>
            <person name="Chen C."/>
            <person name="Yanf M."/>
            <person name="Daum C."/>
            <person name="Ng V."/>
            <person name="Clum A."/>
            <person name="Steindorff A."/>
            <person name="Ohm R."/>
            <person name="Martin F."/>
            <person name="Silar P."/>
            <person name="Natvig D."/>
            <person name="Lalanne C."/>
            <person name="Gautier V."/>
            <person name="Ament-velasquez S.L."/>
            <person name="Kruys A."/>
            <person name="Hutchinson M.I."/>
            <person name="Powell A.J."/>
            <person name="Barry K."/>
            <person name="Miller A.N."/>
            <person name="Grigoriev I.V."/>
            <person name="Debuchy R."/>
            <person name="Gladieux P."/>
            <person name="Thoren M.H."/>
            <person name="Johannesson H."/>
        </authorList>
    </citation>
    <scope>NUCLEOTIDE SEQUENCE</scope>
    <source>
        <strain evidence="2">SMH2392-1A</strain>
    </source>
</reference>
<keyword evidence="3" id="KW-1185">Reference proteome</keyword>
<sequence>MCTEMRPLRTCSNVKFCWLGVIDGVESPLMGGPLWVLKIMSIDKHGSHKPLSLPTDGQLSKSPSLSRGHDYVLPRDPWLEKVWT</sequence>
<dbReference type="RefSeq" id="XP_060293700.1">
    <property type="nucleotide sequence ID" value="XM_060442165.1"/>
</dbReference>
<gene>
    <name evidence="2" type="ORF">B0T26DRAFT_714109</name>
</gene>
<feature type="region of interest" description="Disordered" evidence="1">
    <location>
        <begin position="48"/>
        <end position="68"/>
    </location>
</feature>
<evidence type="ECO:0000313" key="3">
    <source>
        <dbReference type="Proteomes" id="UP001172101"/>
    </source>
</evidence>
<dbReference type="GeneID" id="85325435"/>
<organism evidence="2 3">
    <name type="scientific">Lasiosphaeria miniovina</name>
    <dbReference type="NCBI Taxonomy" id="1954250"/>
    <lineage>
        <taxon>Eukaryota</taxon>
        <taxon>Fungi</taxon>
        <taxon>Dikarya</taxon>
        <taxon>Ascomycota</taxon>
        <taxon>Pezizomycotina</taxon>
        <taxon>Sordariomycetes</taxon>
        <taxon>Sordariomycetidae</taxon>
        <taxon>Sordariales</taxon>
        <taxon>Lasiosphaeriaceae</taxon>
        <taxon>Lasiosphaeria</taxon>
    </lineage>
</organism>
<name>A0AA40AAM4_9PEZI</name>
<dbReference type="Proteomes" id="UP001172101">
    <property type="component" value="Unassembled WGS sequence"/>
</dbReference>
<accession>A0AA40AAM4</accession>
<comment type="caution">
    <text evidence="2">The sequence shown here is derived from an EMBL/GenBank/DDBJ whole genome shotgun (WGS) entry which is preliminary data.</text>
</comment>
<protein>
    <submittedName>
        <fullName evidence="2">Uncharacterized protein</fullName>
    </submittedName>
</protein>
<evidence type="ECO:0000313" key="2">
    <source>
        <dbReference type="EMBL" id="KAK0712377.1"/>
    </source>
</evidence>
<evidence type="ECO:0000256" key="1">
    <source>
        <dbReference type="SAM" id="MobiDB-lite"/>
    </source>
</evidence>
<feature type="compositionally biased region" description="Polar residues" evidence="1">
    <location>
        <begin position="55"/>
        <end position="65"/>
    </location>
</feature>
<dbReference type="EMBL" id="JAUIRO010000005">
    <property type="protein sequence ID" value="KAK0712377.1"/>
    <property type="molecule type" value="Genomic_DNA"/>
</dbReference>
<proteinExistence type="predicted"/>
<dbReference type="AlphaFoldDB" id="A0AA40AAM4"/>